<evidence type="ECO:0000259" key="7">
    <source>
        <dbReference type="Pfam" id="PF01975"/>
    </source>
</evidence>
<protein>
    <recommendedName>
        <fullName evidence="5">5'-nucleotidase SurE</fullName>
        <ecNumber evidence="5">3.1.3.5</ecNumber>
    </recommendedName>
    <alternativeName>
        <fullName evidence="5">Nucleoside 5'-monophosphate phosphohydrolase</fullName>
    </alternativeName>
</protein>
<keyword evidence="5" id="KW-0547">Nucleotide-binding</keyword>
<evidence type="ECO:0000256" key="3">
    <source>
        <dbReference type="ARBA" id="ARBA00022723"/>
    </source>
</evidence>
<gene>
    <name evidence="5" type="primary">surE</name>
    <name evidence="8" type="ORF">HNR61_001610</name>
</gene>
<keyword evidence="5" id="KW-0963">Cytoplasm</keyword>
<keyword evidence="3 5" id="KW-0479">Metal-binding</keyword>
<reference evidence="8 9" key="1">
    <citation type="submission" date="2020-08" db="EMBL/GenBank/DDBJ databases">
        <title>Genomic Encyclopedia of Type Strains, Phase IV (KMG-IV): sequencing the most valuable type-strain genomes for metagenomic binning, comparative biology and taxonomic classification.</title>
        <authorList>
            <person name="Goeker M."/>
        </authorList>
    </citation>
    <scope>NUCLEOTIDE SEQUENCE [LARGE SCALE GENOMIC DNA]</scope>
    <source>
        <strain evidence="8 9">DSM 44197</strain>
    </source>
</reference>
<comment type="similarity">
    <text evidence="2 5">Belongs to the SurE nucleotidase family.</text>
</comment>
<dbReference type="EMBL" id="JACJIA010000002">
    <property type="protein sequence ID" value="MBA8949997.1"/>
    <property type="molecule type" value="Genomic_DNA"/>
</dbReference>
<dbReference type="InterPro" id="IPR030048">
    <property type="entry name" value="SurE"/>
</dbReference>
<keyword evidence="6" id="KW-0732">Signal</keyword>
<proteinExistence type="inferred from homology"/>
<accession>A0A7W3LL06</accession>
<evidence type="ECO:0000256" key="5">
    <source>
        <dbReference type="HAMAP-Rule" id="MF_00060"/>
    </source>
</evidence>
<dbReference type="InterPro" id="IPR002828">
    <property type="entry name" value="SurE-like_Pase/nucleotidase"/>
</dbReference>
<keyword evidence="9" id="KW-1185">Reference proteome</keyword>
<evidence type="ECO:0000313" key="8">
    <source>
        <dbReference type="EMBL" id="MBA8949997.1"/>
    </source>
</evidence>
<feature type="binding site" evidence="5">
    <location>
        <position position="42"/>
    </location>
    <ligand>
        <name>a divalent metal cation</name>
        <dbReference type="ChEBI" id="CHEBI:60240"/>
    </ligand>
</feature>
<dbReference type="Pfam" id="PF01975">
    <property type="entry name" value="SurE"/>
    <property type="match status" value="1"/>
</dbReference>
<feature type="signal peptide" evidence="6">
    <location>
        <begin position="1"/>
        <end position="24"/>
    </location>
</feature>
<dbReference type="PANTHER" id="PTHR30457:SF0">
    <property type="entry name" value="PHOSPHATASE, PUTATIVE (AFU_ORTHOLOGUE AFUA_4G01070)-RELATED"/>
    <property type="match status" value="1"/>
</dbReference>
<dbReference type="PANTHER" id="PTHR30457">
    <property type="entry name" value="5'-NUCLEOTIDASE SURE"/>
    <property type="match status" value="1"/>
</dbReference>
<evidence type="ECO:0000313" key="9">
    <source>
        <dbReference type="Proteomes" id="UP000572680"/>
    </source>
</evidence>
<evidence type="ECO:0000256" key="6">
    <source>
        <dbReference type="SAM" id="SignalP"/>
    </source>
</evidence>
<feature type="binding site" evidence="5">
    <location>
        <position position="73"/>
    </location>
    <ligand>
        <name>a divalent metal cation</name>
        <dbReference type="ChEBI" id="CHEBI:60240"/>
    </ligand>
</feature>
<dbReference type="InterPro" id="IPR036523">
    <property type="entry name" value="SurE-like_sf"/>
</dbReference>
<feature type="binding site" evidence="5">
    <location>
        <position position="128"/>
    </location>
    <ligand>
        <name>a divalent metal cation</name>
        <dbReference type="ChEBI" id="CHEBI:60240"/>
    </ligand>
</feature>
<comment type="subcellular location">
    <subcellularLocation>
        <location evidence="5">Cytoplasm</location>
    </subcellularLocation>
</comment>
<comment type="caution">
    <text evidence="8">The sequence shown here is derived from an EMBL/GenBank/DDBJ whole genome shotgun (WGS) entry which is preliminary data.</text>
</comment>
<dbReference type="AlphaFoldDB" id="A0A7W3LL06"/>
<dbReference type="GO" id="GO:0005737">
    <property type="term" value="C:cytoplasm"/>
    <property type="evidence" value="ECO:0007669"/>
    <property type="project" value="UniProtKB-SubCell"/>
</dbReference>
<dbReference type="NCBIfam" id="TIGR00087">
    <property type="entry name" value="surE"/>
    <property type="match status" value="1"/>
</dbReference>
<keyword evidence="4 5" id="KW-0378">Hydrolase</keyword>
<name>A0A7W3LL06_ACTNM</name>
<evidence type="ECO:0000256" key="4">
    <source>
        <dbReference type="ARBA" id="ARBA00022801"/>
    </source>
</evidence>
<organism evidence="8 9">
    <name type="scientific">Actinomadura namibiensis</name>
    <dbReference type="NCBI Taxonomy" id="182080"/>
    <lineage>
        <taxon>Bacteria</taxon>
        <taxon>Bacillati</taxon>
        <taxon>Actinomycetota</taxon>
        <taxon>Actinomycetes</taxon>
        <taxon>Streptosporangiales</taxon>
        <taxon>Thermomonosporaceae</taxon>
        <taxon>Actinomadura</taxon>
    </lineage>
</organism>
<dbReference type="HAMAP" id="MF_00060">
    <property type="entry name" value="SurE"/>
    <property type="match status" value="1"/>
</dbReference>
<dbReference type="EC" id="3.1.3.5" evidence="5"/>
<dbReference type="GO" id="GO:0046872">
    <property type="term" value="F:metal ion binding"/>
    <property type="evidence" value="ECO:0007669"/>
    <property type="project" value="UniProtKB-UniRule"/>
</dbReference>
<evidence type="ECO:0000256" key="1">
    <source>
        <dbReference type="ARBA" id="ARBA00000815"/>
    </source>
</evidence>
<comment type="cofactor">
    <cofactor evidence="5">
        <name>a divalent metal cation</name>
        <dbReference type="ChEBI" id="CHEBI:60240"/>
    </cofactor>
    <text evidence="5">Binds 1 divalent metal cation per subunit.</text>
</comment>
<feature type="binding site" evidence="5">
    <location>
        <position position="41"/>
    </location>
    <ligand>
        <name>a divalent metal cation</name>
        <dbReference type="ChEBI" id="CHEBI:60240"/>
    </ligand>
</feature>
<dbReference type="Gene3D" id="3.40.1210.10">
    <property type="entry name" value="Survival protein SurE-like phosphatase/nucleotidase"/>
    <property type="match status" value="1"/>
</dbReference>
<dbReference type="GO" id="GO:0008253">
    <property type="term" value="F:5'-nucleotidase activity"/>
    <property type="evidence" value="ECO:0007669"/>
    <property type="project" value="UniProtKB-UniRule"/>
</dbReference>
<dbReference type="RefSeq" id="WP_182842480.1">
    <property type="nucleotide sequence ID" value="NZ_BAAALP010000027.1"/>
</dbReference>
<dbReference type="SUPFAM" id="SSF64167">
    <property type="entry name" value="SurE-like"/>
    <property type="match status" value="1"/>
</dbReference>
<comment type="catalytic activity">
    <reaction evidence="1 5">
        <text>a ribonucleoside 5'-phosphate + H2O = a ribonucleoside + phosphate</text>
        <dbReference type="Rhea" id="RHEA:12484"/>
        <dbReference type="ChEBI" id="CHEBI:15377"/>
        <dbReference type="ChEBI" id="CHEBI:18254"/>
        <dbReference type="ChEBI" id="CHEBI:43474"/>
        <dbReference type="ChEBI" id="CHEBI:58043"/>
        <dbReference type="EC" id="3.1.3.5"/>
    </reaction>
</comment>
<dbReference type="GO" id="GO:0000166">
    <property type="term" value="F:nucleotide binding"/>
    <property type="evidence" value="ECO:0007669"/>
    <property type="project" value="UniProtKB-KW"/>
</dbReference>
<feature type="domain" description="Survival protein SurE-like phosphatase/nucleotidase" evidence="7">
    <location>
        <begin position="36"/>
        <end position="229"/>
    </location>
</feature>
<comment type="function">
    <text evidence="5">Nucleotidase that shows phosphatase activity on nucleoside 5'-monophosphates.</text>
</comment>
<feature type="chain" id="PRO_5030864331" description="5'-nucleotidase SurE" evidence="6">
    <location>
        <begin position="25"/>
        <end position="297"/>
    </location>
</feature>
<evidence type="ECO:0000256" key="2">
    <source>
        <dbReference type="ARBA" id="ARBA00011062"/>
    </source>
</evidence>
<sequence>MRPNRRAVVVATAALLTPVLPAAASPGPRPDRPLRILLSNDDGHAAPGIRAVFDALTAAGHDVTIVAPATNQSGAGAKRTVEDGHVVKARQVSERVWAVEGTPGDSVLFGLGRVFAGRKVDLVVSGTNFGQNVGAINNNSGTVGAAVTAIDMGVPAVAVSTQFDFANVRNTIANMPATAAFTARLVDRLRRDARGGALLPAHSGISVNYPTRPDLAAPAGVALTRPTRETLFSVSYEPDGSGGYRMRPVIGADIAAERDSDWAALEAGKVSVTPIDADWGASGSSFARTAARLKGLR</sequence>
<dbReference type="Proteomes" id="UP000572680">
    <property type="component" value="Unassembled WGS sequence"/>
</dbReference>